<gene>
    <name evidence="1" type="ORF">OESDEN_19246</name>
</gene>
<organism evidence="1 2">
    <name type="scientific">Oesophagostomum dentatum</name>
    <name type="common">Nodular worm</name>
    <dbReference type="NCBI Taxonomy" id="61180"/>
    <lineage>
        <taxon>Eukaryota</taxon>
        <taxon>Metazoa</taxon>
        <taxon>Ecdysozoa</taxon>
        <taxon>Nematoda</taxon>
        <taxon>Chromadorea</taxon>
        <taxon>Rhabditida</taxon>
        <taxon>Rhabditina</taxon>
        <taxon>Rhabditomorpha</taxon>
        <taxon>Strongyloidea</taxon>
        <taxon>Strongylidae</taxon>
        <taxon>Oesophagostomum</taxon>
    </lineage>
</organism>
<dbReference type="Proteomes" id="UP000053660">
    <property type="component" value="Unassembled WGS sequence"/>
</dbReference>
<accession>A0A0B1SCX7</accession>
<feature type="non-terminal residue" evidence="1">
    <location>
        <position position="1"/>
    </location>
</feature>
<dbReference type="OrthoDB" id="5811720at2759"/>
<evidence type="ECO:0000313" key="1">
    <source>
        <dbReference type="EMBL" id="KHJ81070.1"/>
    </source>
</evidence>
<proteinExistence type="predicted"/>
<reference evidence="1 2" key="1">
    <citation type="submission" date="2014-03" db="EMBL/GenBank/DDBJ databases">
        <title>Draft genome of the hookworm Oesophagostomum dentatum.</title>
        <authorList>
            <person name="Mitreva M."/>
        </authorList>
    </citation>
    <scope>NUCLEOTIDE SEQUENCE [LARGE SCALE GENOMIC DNA]</scope>
    <source>
        <strain evidence="1 2">OD-Hann</strain>
    </source>
</reference>
<name>A0A0B1SCX7_OESDE</name>
<protein>
    <submittedName>
        <fullName evidence="1">Uncharacterized protein</fullName>
    </submittedName>
</protein>
<dbReference type="EMBL" id="KN594496">
    <property type="protein sequence ID" value="KHJ81070.1"/>
    <property type="molecule type" value="Genomic_DNA"/>
</dbReference>
<evidence type="ECO:0000313" key="2">
    <source>
        <dbReference type="Proteomes" id="UP000053660"/>
    </source>
</evidence>
<keyword evidence="2" id="KW-1185">Reference proteome</keyword>
<sequence length="44" mass="5113">IPSEYVAQGAKAKKTYDFGTLNIQLEFPGEKHDKKFEERKQSRV</sequence>
<dbReference type="AlphaFoldDB" id="A0A0B1SCX7"/>